<dbReference type="SUPFAM" id="SSF50494">
    <property type="entry name" value="Trypsin-like serine proteases"/>
    <property type="match status" value="1"/>
</dbReference>
<evidence type="ECO:0008006" key="4">
    <source>
        <dbReference type="Google" id="ProtNLM"/>
    </source>
</evidence>
<keyword evidence="1" id="KW-1133">Transmembrane helix</keyword>
<dbReference type="Pfam" id="PF13365">
    <property type="entry name" value="Trypsin_2"/>
    <property type="match status" value="1"/>
</dbReference>
<dbReference type="EMBL" id="MHSK01000010">
    <property type="protein sequence ID" value="OHA42553.1"/>
    <property type="molecule type" value="Genomic_DNA"/>
</dbReference>
<keyword evidence="1" id="KW-0812">Transmembrane</keyword>
<accession>A0A1G2P2Q6</accession>
<protein>
    <recommendedName>
        <fullName evidence="4">Serine protease</fullName>
    </recommendedName>
</protein>
<dbReference type="PANTHER" id="PTHR43019:SF23">
    <property type="entry name" value="PROTEASE DO-LIKE 5, CHLOROPLASTIC"/>
    <property type="match status" value="1"/>
</dbReference>
<dbReference type="Proteomes" id="UP000177269">
    <property type="component" value="Unassembled WGS sequence"/>
</dbReference>
<proteinExistence type="predicted"/>
<name>A0A1G2P2Q6_9BACT</name>
<dbReference type="Gene3D" id="2.40.10.10">
    <property type="entry name" value="Trypsin-like serine proteases"/>
    <property type="match status" value="2"/>
</dbReference>
<dbReference type="AlphaFoldDB" id="A0A1G2P2Q6"/>
<feature type="transmembrane region" description="Helical" evidence="1">
    <location>
        <begin position="6"/>
        <end position="25"/>
    </location>
</feature>
<dbReference type="InterPro" id="IPR043504">
    <property type="entry name" value="Peptidase_S1_PA_chymotrypsin"/>
</dbReference>
<organism evidence="2 3">
    <name type="scientific">Candidatus Taylorbacteria bacterium RIFCSPLOWO2_12_FULL_43_20</name>
    <dbReference type="NCBI Taxonomy" id="1802332"/>
    <lineage>
        <taxon>Bacteria</taxon>
        <taxon>Candidatus Tayloriibacteriota</taxon>
    </lineage>
</organism>
<comment type="caution">
    <text evidence="2">The sequence shown here is derived from an EMBL/GenBank/DDBJ whole genome shotgun (WGS) entry which is preliminary data.</text>
</comment>
<keyword evidence="1" id="KW-0472">Membrane</keyword>
<evidence type="ECO:0000313" key="3">
    <source>
        <dbReference type="Proteomes" id="UP000177269"/>
    </source>
</evidence>
<evidence type="ECO:0000256" key="1">
    <source>
        <dbReference type="SAM" id="Phobius"/>
    </source>
</evidence>
<reference evidence="2 3" key="1">
    <citation type="journal article" date="2016" name="Nat. Commun.">
        <title>Thousands of microbial genomes shed light on interconnected biogeochemical processes in an aquifer system.</title>
        <authorList>
            <person name="Anantharaman K."/>
            <person name="Brown C.T."/>
            <person name="Hug L.A."/>
            <person name="Sharon I."/>
            <person name="Castelle C.J."/>
            <person name="Probst A.J."/>
            <person name="Thomas B.C."/>
            <person name="Singh A."/>
            <person name="Wilkins M.J."/>
            <person name="Karaoz U."/>
            <person name="Brodie E.L."/>
            <person name="Williams K.H."/>
            <person name="Hubbard S.S."/>
            <person name="Banfield J.F."/>
        </authorList>
    </citation>
    <scope>NUCLEOTIDE SEQUENCE [LARGE SCALE GENOMIC DNA]</scope>
</reference>
<sequence>MNKGKYITAILSVLVIFAVAVFLIGENSRVNNKLSLLEENANDLTAAVNSAYSTLNILLEENNELRSWLAEEEKNRSLAEEYVAESSKKFEDKIDELNKELNIQKKYVASSDITNIIKEWSPRAIRLTCEFKKEGKEIMARGSGIVYRDVTASIITNKHVVSRDSGEELTSCKALFPESGLELTVGKDQVNIDNESDVAYLDISSGTNIPISTLKPLPFCSSVPNLGDQVVILGYPAVGSMTTVTATDGIISGFDDKYYITSAKIEQGNSGGAAILVKDNCFVGIPTLVIRGRLESFARILPAIKK</sequence>
<dbReference type="InterPro" id="IPR009003">
    <property type="entry name" value="Peptidase_S1_PA"/>
</dbReference>
<gene>
    <name evidence="2" type="ORF">A3G52_02465</name>
</gene>
<dbReference type="PANTHER" id="PTHR43019">
    <property type="entry name" value="SERINE ENDOPROTEASE DEGS"/>
    <property type="match status" value="1"/>
</dbReference>
<evidence type="ECO:0000313" key="2">
    <source>
        <dbReference type="EMBL" id="OHA42553.1"/>
    </source>
</evidence>